<dbReference type="AlphaFoldDB" id="A0AAW6RU91"/>
<dbReference type="GO" id="GO:0007155">
    <property type="term" value="P:cell adhesion"/>
    <property type="evidence" value="ECO:0007669"/>
    <property type="project" value="InterPro"/>
</dbReference>
<evidence type="ECO:0000256" key="3">
    <source>
        <dbReference type="RuleBase" id="RU000389"/>
    </source>
</evidence>
<organism evidence="5 6">
    <name type="scientific">Acinetobacter johnsonii</name>
    <dbReference type="NCBI Taxonomy" id="40214"/>
    <lineage>
        <taxon>Bacteria</taxon>
        <taxon>Pseudomonadati</taxon>
        <taxon>Pseudomonadota</taxon>
        <taxon>Gammaproteobacteria</taxon>
        <taxon>Moraxellales</taxon>
        <taxon>Moraxellaceae</taxon>
        <taxon>Acinetobacter</taxon>
    </lineage>
</organism>
<dbReference type="Pfam" id="PF07963">
    <property type="entry name" value="N_methyl"/>
    <property type="match status" value="1"/>
</dbReference>
<reference evidence="5" key="1">
    <citation type="submission" date="2022-09" db="EMBL/GenBank/DDBJ databases">
        <title>Intensive care unit water sources are persistently colonized with multi-drug resistant bacteria and are the site of extensive horizontal gene transfer of antibiotic resistance genes.</title>
        <authorList>
            <person name="Diorio-Toth L."/>
        </authorList>
    </citation>
    <scope>NUCLEOTIDE SEQUENCE</scope>
    <source>
        <strain evidence="5">GD04065</strain>
    </source>
</reference>
<dbReference type="InterPro" id="IPR012902">
    <property type="entry name" value="N_methyl_site"/>
</dbReference>
<dbReference type="PROSITE" id="PS00409">
    <property type="entry name" value="PROKAR_NTER_METHYL"/>
    <property type="match status" value="1"/>
</dbReference>
<dbReference type="Proteomes" id="UP001157887">
    <property type="component" value="Unassembled WGS sequence"/>
</dbReference>
<gene>
    <name evidence="5" type="ORF">N7566_08075</name>
</gene>
<keyword evidence="4" id="KW-1133">Transmembrane helix</keyword>
<feature type="transmembrane region" description="Helical" evidence="4">
    <location>
        <begin position="6"/>
        <end position="27"/>
    </location>
</feature>
<protein>
    <submittedName>
        <fullName evidence="5">Pilin</fullName>
    </submittedName>
</protein>
<accession>A0AAW6RU91</accession>
<evidence type="ECO:0000313" key="6">
    <source>
        <dbReference type="Proteomes" id="UP001157887"/>
    </source>
</evidence>
<evidence type="ECO:0000256" key="1">
    <source>
        <dbReference type="ARBA" id="ARBA00005233"/>
    </source>
</evidence>
<dbReference type="InterPro" id="IPR001082">
    <property type="entry name" value="Pilin"/>
</dbReference>
<keyword evidence="4" id="KW-0472">Membrane</keyword>
<dbReference type="Pfam" id="PF00114">
    <property type="entry name" value="Pilin"/>
    <property type="match status" value="1"/>
</dbReference>
<evidence type="ECO:0000256" key="2">
    <source>
        <dbReference type="ARBA" id="ARBA00022481"/>
    </source>
</evidence>
<dbReference type="RefSeq" id="WP_270428376.1">
    <property type="nucleotide sequence ID" value="NZ_JAOECG010000007.1"/>
</dbReference>
<keyword evidence="2" id="KW-0488">Methylation</keyword>
<dbReference type="GO" id="GO:0009289">
    <property type="term" value="C:pilus"/>
    <property type="evidence" value="ECO:0007669"/>
    <property type="project" value="InterPro"/>
</dbReference>
<proteinExistence type="inferred from homology"/>
<evidence type="ECO:0000313" key="5">
    <source>
        <dbReference type="EMBL" id="MDG9786942.1"/>
    </source>
</evidence>
<dbReference type="PANTHER" id="PTHR30093:SF34">
    <property type="entry name" value="PREPILIN PEPTIDASE-DEPENDENT PROTEIN D"/>
    <property type="match status" value="1"/>
</dbReference>
<dbReference type="InterPro" id="IPR045584">
    <property type="entry name" value="Pilin-like"/>
</dbReference>
<sequence length="172" mass="17817">MNAQKGFTLIELMIVVAIIGILAAIAIPQYQNYTARTQASEAINLLGGLKTPVIDLAGMVGLATACSTTPEIPAKPNNAAEGQPDNSTPLVPAGALHSSNGHTLSGQYVDNITADGSVAGKCKLTATFKNASGINDKLKNRIVVFTYTQNGGSWACTSDLDQAVRPKTCSAI</sequence>
<dbReference type="EMBL" id="JAOECG010000007">
    <property type="protein sequence ID" value="MDG9786942.1"/>
    <property type="molecule type" value="Genomic_DNA"/>
</dbReference>
<keyword evidence="4" id="KW-0812">Transmembrane</keyword>
<keyword evidence="3" id="KW-0281">Fimbrium</keyword>
<comment type="similarity">
    <text evidence="1 3">Belongs to the N-Me-Phe pilin family.</text>
</comment>
<dbReference type="NCBIfam" id="TIGR02532">
    <property type="entry name" value="IV_pilin_GFxxxE"/>
    <property type="match status" value="1"/>
</dbReference>
<name>A0AAW6RU91_ACIJO</name>
<evidence type="ECO:0000256" key="4">
    <source>
        <dbReference type="SAM" id="Phobius"/>
    </source>
</evidence>
<comment type="caution">
    <text evidence="5">The sequence shown here is derived from an EMBL/GenBank/DDBJ whole genome shotgun (WGS) entry which is preliminary data.</text>
</comment>
<dbReference type="Gene3D" id="3.30.700.10">
    <property type="entry name" value="Glycoprotein, Type 4 Pilin"/>
    <property type="match status" value="1"/>
</dbReference>
<dbReference type="PANTHER" id="PTHR30093">
    <property type="entry name" value="GENERAL SECRETION PATHWAY PROTEIN G"/>
    <property type="match status" value="1"/>
</dbReference>
<dbReference type="SUPFAM" id="SSF54523">
    <property type="entry name" value="Pili subunits"/>
    <property type="match status" value="1"/>
</dbReference>